<dbReference type="AlphaFoldDB" id="A0A0F9I721"/>
<reference evidence="1" key="1">
    <citation type="journal article" date="2015" name="Nature">
        <title>Complex archaea that bridge the gap between prokaryotes and eukaryotes.</title>
        <authorList>
            <person name="Spang A."/>
            <person name="Saw J.H."/>
            <person name="Jorgensen S.L."/>
            <person name="Zaremba-Niedzwiedzka K."/>
            <person name="Martijn J."/>
            <person name="Lind A.E."/>
            <person name="van Eijk R."/>
            <person name="Schleper C."/>
            <person name="Guy L."/>
            <person name="Ettema T.J."/>
        </authorList>
    </citation>
    <scope>NUCLEOTIDE SEQUENCE</scope>
</reference>
<name>A0A0F9I721_9ZZZZ</name>
<proteinExistence type="predicted"/>
<protein>
    <submittedName>
        <fullName evidence="1">Uncharacterized protein</fullName>
    </submittedName>
</protein>
<accession>A0A0F9I721</accession>
<comment type="caution">
    <text evidence="1">The sequence shown here is derived from an EMBL/GenBank/DDBJ whole genome shotgun (WGS) entry which is preliminary data.</text>
</comment>
<gene>
    <name evidence="1" type="ORF">LCGC14_1913140</name>
</gene>
<evidence type="ECO:0000313" key="1">
    <source>
        <dbReference type="EMBL" id="KKL89595.1"/>
    </source>
</evidence>
<dbReference type="EMBL" id="LAZR01020244">
    <property type="protein sequence ID" value="KKL89595.1"/>
    <property type="molecule type" value="Genomic_DNA"/>
</dbReference>
<organism evidence="1">
    <name type="scientific">marine sediment metagenome</name>
    <dbReference type="NCBI Taxonomy" id="412755"/>
    <lineage>
        <taxon>unclassified sequences</taxon>
        <taxon>metagenomes</taxon>
        <taxon>ecological metagenomes</taxon>
    </lineage>
</organism>
<sequence>MKSIEAMKRLRVIEKRIGGNSSSITLYSSSVSTEKPLYETESNQRAEVASLIQSNKDLLTEYLGLKRKIEETNLRTIVEIGGIEYAISDLLIIKRKMANLMVRTYRALNEEQGDKRKISAGMGQDGQSV</sequence>